<dbReference type="AlphaFoldDB" id="A0AAV4C7A3"/>
<dbReference type="Proteomes" id="UP000735302">
    <property type="component" value="Unassembled WGS sequence"/>
</dbReference>
<name>A0AAV4C7A3_9GAST</name>
<evidence type="ECO:0008006" key="3">
    <source>
        <dbReference type="Google" id="ProtNLM"/>
    </source>
</evidence>
<dbReference type="EMBL" id="BLXT01006043">
    <property type="protein sequence ID" value="GFO28429.1"/>
    <property type="molecule type" value="Genomic_DNA"/>
</dbReference>
<accession>A0AAV4C7A3</accession>
<keyword evidence="2" id="KW-1185">Reference proteome</keyword>
<protein>
    <recommendedName>
        <fullName evidence="3">Secreted protein</fullName>
    </recommendedName>
</protein>
<gene>
    <name evidence="1" type="ORF">PoB_005493400</name>
</gene>
<sequence>MKRRRNLFCSGWRVVIVTGRFHTSRTWLYNRRVLMMVAASAGGGFQVARRKPHKLNPEGQVHIKGLVRRRLCIAASW</sequence>
<comment type="caution">
    <text evidence="1">The sequence shown here is derived from an EMBL/GenBank/DDBJ whole genome shotgun (WGS) entry which is preliminary data.</text>
</comment>
<reference evidence="1 2" key="1">
    <citation type="journal article" date="2021" name="Elife">
        <title>Chloroplast acquisition without the gene transfer in kleptoplastic sea slugs, Plakobranchus ocellatus.</title>
        <authorList>
            <person name="Maeda T."/>
            <person name="Takahashi S."/>
            <person name="Yoshida T."/>
            <person name="Shimamura S."/>
            <person name="Takaki Y."/>
            <person name="Nagai Y."/>
            <person name="Toyoda A."/>
            <person name="Suzuki Y."/>
            <person name="Arimoto A."/>
            <person name="Ishii H."/>
            <person name="Satoh N."/>
            <person name="Nishiyama T."/>
            <person name="Hasebe M."/>
            <person name="Maruyama T."/>
            <person name="Minagawa J."/>
            <person name="Obokata J."/>
            <person name="Shigenobu S."/>
        </authorList>
    </citation>
    <scope>NUCLEOTIDE SEQUENCE [LARGE SCALE GENOMIC DNA]</scope>
</reference>
<evidence type="ECO:0000313" key="1">
    <source>
        <dbReference type="EMBL" id="GFO28429.1"/>
    </source>
</evidence>
<evidence type="ECO:0000313" key="2">
    <source>
        <dbReference type="Proteomes" id="UP000735302"/>
    </source>
</evidence>
<organism evidence="1 2">
    <name type="scientific">Plakobranchus ocellatus</name>
    <dbReference type="NCBI Taxonomy" id="259542"/>
    <lineage>
        <taxon>Eukaryota</taxon>
        <taxon>Metazoa</taxon>
        <taxon>Spiralia</taxon>
        <taxon>Lophotrochozoa</taxon>
        <taxon>Mollusca</taxon>
        <taxon>Gastropoda</taxon>
        <taxon>Heterobranchia</taxon>
        <taxon>Euthyneura</taxon>
        <taxon>Panpulmonata</taxon>
        <taxon>Sacoglossa</taxon>
        <taxon>Placobranchoidea</taxon>
        <taxon>Plakobranchidae</taxon>
        <taxon>Plakobranchus</taxon>
    </lineage>
</organism>
<proteinExistence type="predicted"/>